<dbReference type="EMBL" id="PFDW01000066">
    <property type="protein sequence ID" value="PJE57974.1"/>
    <property type="molecule type" value="Genomic_DNA"/>
</dbReference>
<dbReference type="Pfam" id="PF02879">
    <property type="entry name" value="PGM_PMM_II"/>
    <property type="match status" value="1"/>
</dbReference>
<dbReference type="GO" id="GO:0000287">
    <property type="term" value="F:magnesium ion binding"/>
    <property type="evidence" value="ECO:0007669"/>
    <property type="project" value="InterPro"/>
</dbReference>
<feature type="domain" description="Alpha-D-phosphohexomutase alpha/beta/alpha" evidence="10">
    <location>
        <begin position="262"/>
        <end position="361"/>
    </location>
</feature>
<evidence type="ECO:0000259" key="8">
    <source>
        <dbReference type="Pfam" id="PF02878"/>
    </source>
</evidence>
<comment type="cofactor">
    <cofactor evidence="1">
        <name>Mg(2+)</name>
        <dbReference type="ChEBI" id="CHEBI:18420"/>
    </cofactor>
</comment>
<dbReference type="InterPro" id="IPR016066">
    <property type="entry name" value="A-D-PHexomutase_CS"/>
</dbReference>
<dbReference type="InterPro" id="IPR005841">
    <property type="entry name" value="Alpha-D-phosphohexomutase_SF"/>
</dbReference>
<comment type="similarity">
    <text evidence="2 7">Belongs to the phosphohexose mutase family.</text>
</comment>
<dbReference type="InterPro" id="IPR016055">
    <property type="entry name" value="A-D-PHexomutase_a/b/a-I/II/III"/>
</dbReference>
<dbReference type="SUPFAM" id="SSF55957">
    <property type="entry name" value="Phosphoglucomutase, C-terminal domain"/>
    <property type="match status" value="1"/>
</dbReference>
<name>A0A2M8KDI3_9BACT</name>
<dbReference type="AlphaFoldDB" id="A0A2M8KDI3"/>
<evidence type="ECO:0000256" key="7">
    <source>
        <dbReference type="RuleBase" id="RU004326"/>
    </source>
</evidence>
<comment type="caution">
    <text evidence="11">The sequence shown here is derived from an EMBL/GenBank/DDBJ whole genome shotgun (WGS) entry which is preliminary data.</text>
</comment>
<evidence type="ECO:0000256" key="4">
    <source>
        <dbReference type="ARBA" id="ARBA00022723"/>
    </source>
</evidence>
<dbReference type="PANTHER" id="PTHR43771:SF1">
    <property type="entry name" value="PHOSPHOMANNOMUTASE"/>
    <property type="match status" value="1"/>
</dbReference>
<gene>
    <name evidence="11" type="ORF">COU81_03250</name>
</gene>
<dbReference type="Pfam" id="PF02880">
    <property type="entry name" value="PGM_PMM_III"/>
    <property type="match status" value="1"/>
</dbReference>
<evidence type="ECO:0008006" key="13">
    <source>
        <dbReference type="Google" id="ProtNLM"/>
    </source>
</evidence>
<reference evidence="12" key="1">
    <citation type="submission" date="2017-09" db="EMBL/GenBank/DDBJ databases">
        <title>Depth-based differentiation of microbial function through sediment-hosted aquifers and enrichment of novel symbionts in the deep terrestrial subsurface.</title>
        <authorList>
            <person name="Probst A.J."/>
            <person name="Ladd B."/>
            <person name="Jarett J.K."/>
            <person name="Geller-Mcgrath D.E."/>
            <person name="Sieber C.M.K."/>
            <person name="Emerson J.B."/>
            <person name="Anantharaman K."/>
            <person name="Thomas B.C."/>
            <person name="Malmstrom R."/>
            <person name="Stieglmeier M."/>
            <person name="Klingl A."/>
            <person name="Woyke T."/>
            <person name="Ryan C.M."/>
            <person name="Banfield J.F."/>
        </authorList>
    </citation>
    <scope>NUCLEOTIDE SEQUENCE [LARGE SCALE GENOMIC DNA]</scope>
</reference>
<keyword evidence="6" id="KW-0413">Isomerase</keyword>
<dbReference type="Gene3D" id="3.40.120.10">
    <property type="entry name" value="Alpha-D-Glucose-1,6-Bisphosphate, subunit A, domain 3"/>
    <property type="match status" value="3"/>
</dbReference>
<evidence type="ECO:0000256" key="5">
    <source>
        <dbReference type="ARBA" id="ARBA00022842"/>
    </source>
</evidence>
<dbReference type="GO" id="GO:0016868">
    <property type="term" value="F:intramolecular phosphotransferase activity"/>
    <property type="evidence" value="ECO:0007669"/>
    <property type="project" value="InterPro"/>
</dbReference>
<dbReference type="Proteomes" id="UP000231450">
    <property type="component" value="Unassembled WGS sequence"/>
</dbReference>
<keyword evidence="5 7" id="KW-0460">Magnesium</keyword>
<evidence type="ECO:0000259" key="9">
    <source>
        <dbReference type="Pfam" id="PF02879"/>
    </source>
</evidence>
<keyword evidence="3" id="KW-0597">Phosphoprotein</keyword>
<feature type="domain" description="Alpha-D-phosphohexomutase alpha/beta/alpha" evidence="8">
    <location>
        <begin position="7"/>
        <end position="122"/>
    </location>
</feature>
<evidence type="ECO:0000259" key="10">
    <source>
        <dbReference type="Pfam" id="PF02880"/>
    </source>
</evidence>
<evidence type="ECO:0000256" key="3">
    <source>
        <dbReference type="ARBA" id="ARBA00022553"/>
    </source>
</evidence>
<evidence type="ECO:0000256" key="1">
    <source>
        <dbReference type="ARBA" id="ARBA00001946"/>
    </source>
</evidence>
<evidence type="ECO:0000256" key="2">
    <source>
        <dbReference type="ARBA" id="ARBA00010231"/>
    </source>
</evidence>
<dbReference type="InterPro" id="IPR005845">
    <property type="entry name" value="A-D-PHexomutase_a/b/a-II"/>
</dbReference>
<dbReference type="Gene3D" id="3.30.310.50">
    <property type="entry name" value="Alpha-D-phosphohexomutase, C-terminal domain"/>
    <property type="match status" value="1"/>
</dbReference>
<evidence type="ECO:0000313" key="11">
    <source>
        <dbReference type="EMBL" id="PJE57974.1"/>
    </source>
</evidence>
<dbReference type="SUPFAM" id="SSF53738">
    <property type="entry name" value="Phosphoglucomutase, first 3 domains"/>
    <property type="match status" value="3"/>
</dbReference>
<dbReference type="PROSITE" id="PS00710">
    <property type="entry name" value="PGM_PMM"/>
    <property type="match status" value="1"/>
</dbReference>
<dbReference type="GO" id="GO:0005975">
    <property type="term" value="P:carbohydrate metabolic process"/>
    <property type="evidence" value="ECO:0007669"/>
    <property type="project" value="InterPro"/>
</dbReference>
<sequence length="453" mass="50864">MVTVKEKIFNQYDIRGKFPDEINEESSQLIGAGLVEFLKKEKLESDIIVGHDARLSSPDLSRSIIDGICRQGFNVINIGLCTTDCASFASGYLNLPAVMVTASHNPKEYNGFKFYLAGAKILDFKNGLLDIKNIINGNIDSSEIVGRVEIKNIHSEYIKYLQGFVDSKELKPLKIVVDVGNGAVAPFAEELFKSLPFEVVKLNFNMDGNFPGRGPNPTIHGVLDELKKKVLEYSASIGVAFDADGDRVVFVDDEAYNIPPSIIASWILESSFGANVKIIYDARQVKLIEEVVGRLKMVGIREYSGRSIIKRRMENDDADFAVEQSCHYYFKDAYYSDSGLIALLYVLKHLSLKYPTSASALAMPWRKEWVGFEENIVAKGQLDEKIKKIIEKYVTPTSSCKVLDSADRLILDCGDWYLNLRASNTEPVFRLNIEAKQWALLEEKMSEIKMVVF</sequence>
<dbReference type="Pfam" id="PF02878">
    <property type="entry name" value="PGM_PMM_I"/>
    <property type="match status" value="1"/>
</dbReference>
<feature type="domain" description="Alpha-D-phosphohexomutase alpha/beta/alpha" evidence="9">
    <location>
        <begin position="156"/>
        <end position="253"/>
    </location>
</feature>
<dbReference type="InterPro" id="IPR036900">
    <property type="entry name" value="A-D-PHexomutase_C_sf"/>
</dbReference>
<accession>A0A2M8KDI3</accession>
<protein>
    <recommendedName>
        <fullName evidence="13">Phosphomannomutase/phosphoglucomutase</fullName>
    </recommendedName>
</protein>
<dbReference type="InterPro" id="IPR005846">
    <property type="entry name" value="A-D-PHexomutase_a/b/a-III"/>
</dbReference>
<dbReference type="PRINTS" id="PR00509">
    <property type="entry name" value="PGMPMM"/>
</dbReference>
<keyword evidence="4 7" id="KW-0479">Metal-binding</keyword>
<dbReference type="PANTHER" id="PTHR43771">
    <property type="entry name" value="PHOSPHOMANNOMUTASE"/>
    <property type="match status" value="1"/>
</dbReference>
<dbReference type="InterPro" id="IPR005844">
    <property type="entry name" value="A-D-PHexomutase_a/b/a-I"/>
</dbReference>
<organism evidence="11 12">
    <name type="scientific">Candidatus Portnoybacteria bacterium CG10_big_fil_rev_8_21_14_0_10_36_7</name>
    <dbReference type="NCBI Taxonomy" id="1974812"/>
    <lineage>
        <taxon>Bacteria</taxon>
        <taxon>Candidatus Portnoyibacteriota</taxon>
    </lineage>
</organism>
<proteinExistence type="inferred from homology"/>
<evidence type="ECO:0000313" key="12">
    <source>
        <dbReference type="Proteomes" id="UP000231450"/>
    </source>
</evidence>
<evidence type="ECO:0000256" key="6">
    <source>
        <dbReference type="ARBA" id="ARBA00023235"/>
    </source>
</evidence>